<feature type="transmembrane region" description="Helical" evidence="1">
    <location>
        <begin position="16"/>
        <end position="40"/>
    </location>
</feature>
<evidence type="ECO:0000313" key="2">
    <source>
        <dbReference type="EMBL" id="BBG24852.1"/>
    </source>
</evidence>
<dbReference type="Proteomes" id="UP000322983">
    <property type="component" value="Chromosome"/>
</dbReference>
<dbReference type="GeneID" id="41715925"/>
<feature type="transmembrane region" description="Helical" evidence="1">
    <location>
        <begin position="226"/>
        <end position="245"/>
    </location>
</feature>
<reference evidence="2 3" key="1">
    <citation type="journal article" date="2020" name="Int. J. Syst. Evol. Microbiol.">
        <title>Sulfuracidifex tepidarius gen. nov., sp. nov. and transfer of Sulfolobus metallicus Huber and Stetter 1992 to the genus Sulfuracidifex as Sulfuracidifex metallicus comb. nov.</title>
        <authorList>
            <person name="Itoh T."/>
            <person name="Miura T."/>
            <person name="Sakai H.D."/>
            <person name="Kato S."/>
            <person name="Ohkuma M."/>
            <person name="Takashina T."/>
        </authorList>
    </citation>
    <scope>NUCLEOTIDE SEQUENCE [LARGE SCALE GENOMIC DNA]</scope>
    <source>
        <strain evidence="2 3">IC-006</strain>
    </source>
</reference>
<name>A0A510DXA3_9CREN</name>
<evidence type="ECO:0000313" key="3">
    <source>
        <dbReference type="Proteomes" id="UP000322983"/>
    </source>
</evidence>
<dbReference type="KEGG" id="step:IC006_2186"/>
<feature type="transmembrane region" description="Helical" evidence="1">
    <location>
        <begin position="92"/>
        <end position="111"/>
    </location>
</feature>
<gene>
    <name evidence="2" type="ORF">IC006_2186</name>
</gene>
<organism evidence="2 3">
    <name type="scientific">Sulfuracidifex tepidarius</name>
    <dbReference type="NCBI Taxonomy" id="1294262"/>
    <lineage>
        <taxon>Archaea</taxon>
        <taxon>Thermoproteota</taxon>
        <taxon>Thermoprotei</taxon>
        <taxon>Sulfolobales</taxon>
        <taxon>Sulfolobaceae</taxon>
        <taxon>Sulfuracidifex</taxon>
    </lineage>
</organism>
<feature type="transmembrane region" description="Helical" evidence="1">
    <location>
        <begin position="178"/>
        <end position="197"/>
    </location>
</feature>
<dbReference type="EMBL" id="AP018929">
    <property type="protein sequence ID" value="BBG24852.1"/>
    <property type="molecule type" value="Genomic_DNA"/>
</dbReference>
<keyword evidence="1" id="KW-1133">Transmembrane helix</keyword>
<dbReference type="RefSeq" id="WP_149528707.1">
    <property type="nucleotide sequence ID" value="NZ_AP018929.1"/>
</dbReference>
<dbReference type="OrthoDB" id="43785at2157"/>
<evidence type="ECO:0008006" key="4">
    <source>
        <dbReference type="Google" id="ProtNLM"/>
    </source>
</evidence>
<feature type="transmembrane region" description="Helical" evidence="1">
    <location>
        <begin position="154"/>
        <end position="171"/>
    </location>
</feature>
<accession>A0A510DXA3</accession>
<keyword evidence="1" id="KW-0472">Membrane</keyword>
<proteinExistence type="predicted"/>
<sequence length="312" mass="35187">MKVEIKSLISEKDLKWYTVFLFVAFFLQFFYQVIFPISYLPLSIPGKITLEYLGTAGIYLGYGASFLIAIAMSGKIKSLIPLAVVDVLSPVFNHSLPFTILGIAVSIVVIVESFLRRKGLDTLFLLPTLALISFSMISAVTIDSLNFTFNPGYTYMFLLSVVTFAFFTFWGKQSKKDVIKYLVSIPSLFLFLPLYFLVESNRFMFMIMDMTFSAIYGISFNDPNNLGLFLLLLSISTYLSLVTALRRNGMAGLGYFMVISDVFMGITGFHLMEYIFLVAMGFSMITYKDTAREKGREALSKTMEVHDSSSIH</sequence>
<protein>
    <recommendedName>
        <fullName evidence="4">Cytochrome b558/566 subunit B</fullName>
    </recommendedName>
</protein>
<keyword evidence="1" id="KW-0812">Transmembrane</keyword>
<dbReference type="STRING" id="1294262.GCA_001316085_02289"/>
<feature type="transmembrane region" description="Helical" evidence="1">
    <location>
        <begin position="52"/>
        <end position="72"/>
    </location>
</feature>
<feature type="transmembrane region" description="Helical" evidence="1">
    <location>
        <begin position="123"/>
        <end position="142"/>
    </location>
</feature>
<evidence type="ECO:0000256" key="1">
    <source>
        <dbReference type="SAM" id="Phobius"/>
    </source>
</evidence>
<keyword evidence="3" id="KW-1185">Reference proteome</keyword>
<dbReference type="AlphaFoldDB" id="A0A510DXA3"/>